<protein>
    <submittedName>
        <fullName evidence="1">Uncharacterized protein</fullName>
    </submittedName>
</protein>
<sequence>MKQRSISTVCQVLIAGLLAACTGKATPTPAADLQPQAEAALRDFFTSLKSADYAKAGTLYGGSYELV</sequence>
<evidence type="ECO:0000313" key="1">
    <source>
        <dbReference type="EMBL" id="MPM47298.1"/>
    </source>
</evidence>
<proteinExistence type="predicted"/>
<dbReference type="PROSITE" id="PS51257">
    <property type="entry name" value="PROKAR_LIPOPROTEIN"/>
    <property type="match status" value="1"/>
</dbReference>
<dbReference type="AlphaFoldDB" id="A0A645A3K5"/>
<comment type="caution">
    <text evidence="1">The sequence shown here is derived from an EMBL/GenBank/DDBJ whole genome shotgun (WGS) entry which is preliminary data.</text>
</comment>
<accession>A0A645A3K5</accession>
<dbReference type="EMBL" id="VSSQ01011626">
    <property type="protein sequence ID" value="MPM47298.1"/>
    <property type="molecule type" value="Genomic_DNA"/>
</dbReference>
<gene>
    <name evidence="1" type="ORF">SDC9_94007</name>
</gene>
<name>A0A645A3K5_9ZZZZ</name>
<reference evidence="1" key="1">
    <citation type="submission" date="2019-08" db="EMBL/GenBank/DDBJ databases">
        <authorList>
            <person name="Kucharzyk K."/>
            <person name="Murdoch R.W."/>
            <person name="Higgins S."/>
            <person name="Loffler F."/>
        </authorList>
    </citation>
    <scope>NUCLEOTIDE SEQUENCE</scope>
</reference>
<organism evidence="1">
    <name type="scientific">bioreactor metagenome</name>
    <dbReference type="NCBI Taxonomy" id="1076179"/>
    <lineage>
        <taxon>unclassified sequences</taxon>
        <taxon>metagenomes</taxon>
        <taxon>ecological metagenomes</taxon>
    </lineage>
</organism>